<protein>
    <recommendedName>
        <fullName evidence="4">DUF3095 domain-containing protein</fullName>
    </recommendedName>
</protein>
<evidence type="ECO:0000313" key="3">
    <source>
        <dbReference type="Proteomes" id="UP001157733"/>
    </source>
</evidence>
<dbReference type="Proteomes" id="UP001157733">
    <property type="component" value="Chromosome"/>
</dbReference>
<feature type="region of interest" description="Disordered" evidence="1">
    <location>
        <begin position="398"/>
        <end position="432"/>
    </location>
</feature>
<dbReference type="InterPro" id="IPR021445">
    <property type="entry name" value="DUF3095"/>
</dbReference>
<reference evidence="2 3" key="1">
    <citation type="submission" date="2022-09" db="EMBL/GenBank/DDBJ databases">
        <authorList>
            <person name="Kop L."/>
        </authorList>
    </citation>
    <scope>NUCLEOTIDE SEQUENCE [LARGE SCALE GENOMIC DNA]</scope>
    <source>
        <strain evidence="2 3">347</strain>
    </source>
</reference>
<evidence type="ECO:0000256" key="1">
    <source>
        <dbReference type="SAM" id="MobiDB-lite"/>
    </source>
</evidence>
<evidence type="ECO:0000313" key="2">
    <source>
        <dbReference type="EMBL" id="CAI2719125.1"/>
    </source>
</evidence>
<sequence length="432" mass="49151">MNSDHFYRDLSALGQFETLAHLENFHEVPGDWYIAFTDVVGSTKAIERGEYKAVNNVGASSIMAVLNAVKPFQVPYVFGGDGSTVCFPASCLEAVQKALCAARIMAHESFDLELRVGAIPVRVIHAASSARVRVAKVRVSPYYDQALFSGGGLTHAETILKDEKAGAPYRLDPQTVGVSGDFNGLECRWDVVPSPHEETVTVLVSALSDTPEAHGRIYKEVLEKIQEIYGETADHHPLREYLMRLTRSNRALRNEFRIRTWGKSLYERVWYWFDLWIQQLIGYFVVERDVRFAGIEWGNYKPDFVANSDFRKFDDLLRYVLSGSVEQRKELKRYLESRREKFELVYGLHPAPGALVTCMIFNYNHEHIHFVDGAEGGYAMAAKKMKAQLKRLAQSPAFPQTPEHWGRVTPPHRLPTRNGLRARRHPSYLTQE</sequence>
<dbReference type="EMBL" id="OX336137">
    <property type="protein sequence ID" value="CAI2719125.1"/>
    <property type="molecule type" value="Genomic_DNA"/>
</dbReference>
<name>A0ABM9HFX7_9BACT</name>
<keyword evidence="3" id="KW-1185">Reference proteome</keyword>
<organism evidence="2 3">
    <name type="scientific">Nitrospina watsonii</name>
    <dbReference type="NCBI Taxonomy" id="1323948"/>
    <lineage>
        <taxon>Bacteria</taxon>
        <taxon>Pseudomonadati</taxon>
        <taxon>Nitrospinota/Tectimicrobiota group</taxon>
        <taxon>Nitrospinota</taxon>
        <taxon>Nitrospinia</taxon>
        <taxon>Nitrospinales</taxon>
        <taxon>Nitrospinaceae</taxon>
        <taxon>Nitrospina</taxon>
    </lineage>
</organism>
<accession>A0ABM9HFX7</accession>
<proteinExistence type="predicted"/>
<evidence type="ECO:0008006" key="4">
    <source>
        <dbReference type="Google" id="ProtNLM"/>
    </source>
</evidence>
<gene>
    <name evidence="2" type="ORF">NSPWAT_2269</name>
</gene>
<dbReference type="Pfam" id="PF11294">
    <property type="entry name" value="DUF3095"/>
    <property type="match status" value="1"/>
</dbReference>